<dbReference type="SUPFAM" id="SSF52218">
    <property type="entry name" value="Flavoproteins"/>
    <property type="match status" value="1"/>
</dbReference>
<evidence type="ECO:0000313" key="5">
    <source>
        <dbReference type="Proteomes" id="UP000323594"/>
    </source>
</evidence>
<dbReference type="PROSITE" id="PS50902">
    <property type="entry name" value="FLAVODOXIN_LIKE"/>
    <property type="match status" value="1"/>
</dbReference>
<accession>A0A0B7GRI6</accession>
<dbReference type="RefSeq" id="WP_002696237.1">
    <property type="nucleotide sequence ID" value="NZ_CDNC01000005.1"/>
</dbReference>
<protein>
    <recommendedName>
        <fullName evidence="1">Flavodoxin-like domain-containing protein</fullName>
    </recommendedName>
</protein>
<feature type="domain" description="Flavodoxin-like" evidence="1">
    <location>
        <begin position="2"/>
        <end position="133"/>
    </location>
</feature>
<dbReference type="GeneID" id="57754047"/>
<dbReference type="GO" id="GO:0010181">
    <property type="term" value="F:FMN binding"/>
    <property type="evidence" value="ECO:0007669"/>
    <property type="project" value="InterPro"/>
</dbReference>
<dbReference type="EMBL" id="CP042817">
    <property type="protein sequence ID" value="QEJ98850.1"/>
    <property type="molecule type" value="Genomic_DNA"/>
</dbReference>
<dbReference type="EMBL" id="CDNC01000005">
    <property type="protein sequence ID" value="CEM61038.1"/>
    <property type="molecule type" value="Genomic_DNA"/>
</dbReference>
<organism evidence="2 4">
    <name type="scientific">Treponema phagedenis</name>
    <dbReference type="NCBI Taxonomy" id="162"/>
    <lineage>
        <taxon>Bacteria</taxon>
        <taxon>Pseudomonadati</taxon>
        <taxon>Spirochaetota</taxon>
        <taxon>Spirochaetia</taxon>
        <taxon>Spirochaetales</taxon>
        <taxon>Treponemataceae</taxon>
        <taxon>Treponema</taxon>
    </lineage>
</organism>
<reference evidence="4" key="1">
    <citation type="submission" date="2015-01" db="EMBL/GenBank/DDBJ databases">
        <authorList>
            <person name="Manzoor Shahid"/>
            <person name="Zubair Saima"/>
        </authorList>
    </citation>
    <scope>NUCLEOTIDE SEQUENCE [LARGE SCALE GENOMIC DNA]</scope>
    <source>
        <strain evidence="4">V1</strain>
    </source>
</reference>
<keyword evidence="4" id="KW-1185">Reference proteome</keyword>
<dbReference type="Gene3D" id="3.40.50.360">
    <property type="match status" value="1"/>
</dbReference>
<dbReference type="Proteomes" id="UP000042527">
    <property type="component" value="Unassembled WGS sequence"/>
</dbReference>
<sequence>MIGLIYFSKNNAAQKLLDSILNAAKEKHADIRLIDGNRMTETDRLTPYQYLAVFIGDKSFFQKKPDPKTFDILKNHGNLQGKKGAVFTLQNGFFSQKFCKNVMENLEAMGMLLDYFKLIKNTTDASIAGKNIG</sequence>
<proteinExistence type="predicted"/>
<evidence type="ECO:0000259" key="1">
    <source>
        <dbReference type="PROSITE" id="PS50902"/>
    </source>
</evidence>
<dbReference type="InterPro" id="IPR029039">
    <property type="entry name" value="Flavoprotein-like_sf"/>
</dbReference>
<evidence type="ECO:0000313" key="3">
    <source>
        <dbReference type="EMBL" id="QEJ98850.1"/>
    </source>
</evidence>
<dbReference type="AlphaFoldDB" id="A0A0B7GRI6"/>
<dbReference type="InterPro" id="IPR008254">
    <property type="entry name" value="Flavodoxin/NO_synth"/>
</dbReference>
<evidence type="ECO:0000313" key="4">
    <source>
        <dbReference type="Proteomes" id="UP000042527"/>
    </source>
</evidence>
<name>A0A0B7GRI6_TREPH</name>
<reference evidence="2" key="2">
    <citation type="submission" date="2015-01" db="EMBL/GenBank/DDBJ databases">
        <authorList>
            <person name="Xiang T."/>
            <person name="Song Y."/>
            <person name="Huang L."/>
            <person name="Wang B."/>
            <person name="Wu P."/>
        </authorList>
    </citation>
    <scope>NUCLEOTIDE SEQUENCE [LARGE SCALE GENOMIC DNA]</scope>
    <source>
        <strain evidence="2">V1</strain>
    </source>
</reference>
<reference evidence="3 5" key="3">
    <citation type="submission" date="2019-08" db="EMBL/GenBank/DDBJ databases">
        <authorList>
            <person name="Kuhnert P."/>
        </authorList>
    </citation>
    <scope>NUCLEOTIDE SEQUENCE [LARGE SCALE GENOMIC DNA]</scope>
    <source>
        <strain evidence="3 5">B36.5</strain>
    </source>
</reference>
<gene>
    <name evidence="3" type="ORF">FUT82_13170</name>
    <name evidence="2" type="ORF">TPHV1_130076</name>
</gene>
<dbReference type="Proteomes" id="UP000323594">
    <property type="component" value="Chromosome"/>
</dbReference>
<evidence type="ECO:0000313" key="2">
    <source>
        <dbReference type="EMBL" id="CEM61038.1"/>
    </source>
</evidence>